<feature type="domain" description="PAC" evidence="18">
    <location>
        <begin position="76"/>
        <end position="127"/>
    </location>
</feature>
<evidence type="ECO:0000256" key="8">
    <source>
        <dbReference type="ARBA" id="ARBA00022777"/>
    </source>
</evidence>
<dbReference type="GO" id="GO:0005524">
    <property type="term" value="F:ATP binding"/>
    <property type="evidence" value="ECO:0007669"/>
    <property type="project" value="UniProtKB-KW"/>
</dbReference>
<dbReference type="PANTHER" id="PTHR45339:SF1">
    <property type="entry name" value="HYBRID SIGNAL TRANSDUCTION HISTIDINE KINASE J"/>
    <property type="match status" value="1"/>
</dbReference>
<dbReference type="SUPFAM" id="SSF47384">
    <property type="entry name" value="Homodimeric domain of signal transducing histidine kinase"/>
    <property type="match status" value="1"/>
</dbReference>
<dbReference type="FunFam" id="1.10.287.130:FF:000004">
    <property type="entry name" value="Ethylene receptor 1"/>
    <property type="match status" value="1"/>
</dbReference>
<evidence type="ECO:0000256" key="11">
    <source>
        <dbReference type="ARBA" id="ARBA00023012"/>
    </source>
</evidence>
<gene>
    <name evidence="19" type="ORF">DJ568_14400</name>
</gene>
<evidence type="ECO:0000256" key="10">
    <source>
        <dbReference type="ARBA" id="ARBA00022989"/>
    </source>
</evidence>
<feature type="modified residue" description="4-aspartylphosphate" evidence="13">
    <location>
        <position position="750"/>
    </location>
</feature>
<dbReference type="Pfam" id="PF08448">
    <property type="entry name" value="PAS_4"/>
    <property type="match status" value="1"/>
</dbReference>
<dbReference type="SUPFAM" id="SSF55874">
    <property type="entry name" value="ATPase domain of HSP90 chaperone/DNA topoisomerase II/histidine kinase"/>
    <property type="match status" value="1"/>
</dbReference>
<feature type="coiled-coil region" evidence="14">
    <location>
        <begin position="243"/>
        <end position="312"/>
    </location>
</feature>
<evidence type="ECO:0000313" key="19">
    <source>
        <dbReference type="EMBL" id="RCH54070.1"/>
    </source>
</evidence>
<dbReference type="CDD" id="cd17546">
    <property type="entry name" value="REC_hyHK_CKI1_RcsC-like"/>
    <property type="match status" value="1"/>
</dbReference>
<dbReference type="CDD" id="cd16922">
    <property type="entry name" value="HATPase_EvgS-ArcB-TorS-like"/>
    <property type="match status" value="1"/>
</dbReference>
<evidence type="ECO:0000256" key="13">
    <source>
        <dbReference type="PROSITE-ProRule" id="PRU00169"/>
    </source>
</evidence>
<reference evidence="19 20" key="1">
    <citation type="submission" date="2018-05" db="EMBL/GenBank/DDBJ databases">
        <title>Mucilaginibacter hurinus sp. nov., isolated from briquette warehouse soil.</title>
        <authorList>
            <person name="Choi L."/>
        </authorList>
    </citation>
    <scope>NUCLEOTIDE SEQUENCE [LARGE SCALE GENOMIC DNA]</scope>
    <source>
        <strain evidence="19 20">ZR32</strain>
    </source>
</reference>
<dbReference type="CDD" id="cd00156">
    <property type="entry name" value="REC"/>
    <property type="match status" value="1"/>
</dbReference>
<dbReference type="Proteomes" id="UP000253209">
    <property type="component" value="Unassembled WGS sequence"/>
</dbReference>
<feature type="domain" description="PAS" evidence="17">
    <location>
        <begin position="128"/>
        <end position="198"/>
    </location>
</feature>
<dbReference type="CDD" id="cd00082">
    <property type="entry name" value="HisKA"/>
    <property type="match status" value="1"/>
</dbReference>
<dbReference type="SUPFAM" id="SSF55785">
    <property type="entry name" value="PYP-like sensor domain (PAS domain)"/>
    <property type="match status" value="2"/>
</dbReference>
<evidence type="ECO:0000256" key="12">
    <source>
        <dbReference type="ARBA" id="ARBA00023136"/>
    </source>
</evidence>
<dbReference type="Pfam" id="PF00072">
    <property type="entry name" value="Response_reg"/>
    <property type="match status" value="2"/>
</dbReference>
<keyword evidence="9" id="KW-0067">ATP-binding</keyword>
<feature type="domain" description="PAS" evidence="17">
    <location>
        <begin position="4"/>
        <end position="74"/>
    </location>
</feature>
<dbReference type="GO" id="GO:0000155">
    <property type="term" value="F:phosphorelay sensor kinase activity"/>
    <property type="evidence" value="ECO:0007669"/>
    <property type="project" value="InterPro"/>
</dbReference>
<evidence type="ECO:0000259" key="18">
    <source>
        <dbReference type="PROSITE" id="PS50113"/>
    </source>
</evidence>
<keyword evidence="5" id="KW-0808">Transferase</keyword>
<evidence type="ECO:0000259" key="16">
    <source>
        <dbReference type="PROSITE" id="PS50110"/>
    </source>
</evidence>
<dbReference type="InterPro" id="IPR036890">
    <property type="entry name" value="HATPase_C_sf"/>
</dbReference>
<dbReference type="FunFam" id="3.30.565.10:FF:000010">
    <property type="entry name" value="Sensor histidine kinase RcsC"/>
    <property type="match status" value="1"/>
</dbReference>
<keyword evidence="10" id="KW-1133">Transmembrane helix</keyword>
<dbReference type="Pfam" id="PF02518">
    <property type="entry name" value="HATPase_c"/>
    <property type="match status" value="1"/>
</dbReference>
<comment type="caution">
    <text evidence="19">The sequence shown here is derived from an EMBL/GenBank/DDBJ whole genome shotgun (WGS) entry which is preliminary data.</text>
</comment>
<keyword evidence="11" id="KW-0902">Two-component regulatory system</keyword>
<dbReference type="SMART" id="SM00388">
    <property type="entry name" value="HisKA"/>
    <property type="match status" value="1"/>
</dbReference>
<dbReference type="PANTHER" id="PTHR45339">
    <property type="entry name" value="HYBRID SIGNAL TRANSDUCTION HISTIDINE KINASE J"/>
    <property type="match status" value="1"/>
</dbReference>
<dbReference type="InterPro" id="IPR036097">
    <property type="entry name" value="HisK_dim/P_sf"/>
</dbReference>
<dbReference type="Gene3D" id="3.30.450.20">
    <property type="entry name" value="PAS domain"/>
    <property type="match status" value="2"/>
</dbReference>
<feature type="domain" description="Response regulatory" evidence="16">
    <location>
        <begin position="701"/>
        <end position="816"/>
    </location>
</feature>
<dbReference type="OrthoDB" id="9809670at2"/>
<keyword evidence="12" id="KW-0472">Membrane</keyword>
<dbReference type="Pfam" id="PF00512">
    <property type="entry name" value="HisKA"/>
    <property type="match status" value="1"/>
</dbReference>
<evidence type="ECO:0000259" key="17">
    <source>
        <dbReference type="PROSITE" id="PS50112"/>
    </source>
</evidence>
<dbReference type="PROSITE" id="PS50109">
    <property type="entry name" value="HIS_KIN"/>
    <property type="match status" value="1"/>
</dbReference>
<keyword evidence="4 13" id="KW-0597">Phosphoprotein</keyword>
<dbReference type="InterPro" id="IPR003661">
    <property type="entry name" value="HisK_dim/P_dom"/>
</dbReference>
<dbReference type="PROSITE" id="PS50113">
    <property type="entry name" value="PAC"/>
    <property type="match status" value="1"/>
</dbReference>
<dbReference type="RefSeq" id="WP_114005995.1">
    <property type="nucleotide sequence ID" value="NZ_QGDC01000008.1"/>
</dbReference>
<dbReference type="GO" id="GO:0016020">
    <property type="term" value="C:membrane"/>
    <property type="evidence" value="ECO:0007669"/>
    <property type="project" value="UniProtKB-SubCell"/>
</dbReference>
<feature type="domain" description="Response regulatory" evidence="16">
    <location>
        <begin position="559"/>
        <end position="672"/>
    </location>
</feature>
<dbReference type="PROSITE" id="PS50112">
    <property type="entry name" value="PAS"/>
    <property type="match status" value="2"/>
</dbReference>
<dbReference type="InterPro" id="IPR005467">
    <property type="entry name" value="His_kinase_dom"/>
</dbReference>
<keyword evidence="14" id="KW-0175">Coiled coil</keyword>
<sequence>MGNTELIYKALAERNTELLTLLDKDGKFIMAGTASFNLLQYQPEEIIGRNISCFVHPVERIEFDELLNNLKPGEAKTIEHRFIKANGDWLWMETLAVNYLDRADINGIALTSKDISERKAKYFELEHAMLKYKAIFDNNPDMVYYQDTEGYVRDVNDVSAQLYGLPKDQVVGQHYSYFIPTQNKDISDRHLKIALQGIPAKFEQTLFMPSIGLTYYIDVSKIPVILNDKVVGVHTISKDITAAKNAQEIIKRQSEELHTLNEELQAQAEELQTVNEELQSQSDELMAQADYLRELNIQLLKEREKADQANQAKSTFLAIMSHEIRTPMNGVLGMTALLCETQLDAEQREYAETIRNSGEALLNVINDILDFSKIESGNMEIDPHVFSLRQCVEEVLDVFSVKAAQQKIELIHQIGPGIPAYLYADGLRLRQVLINLVGNALKFTQKGEVFIGISLARRAGEELELSFDVRDTGIGIPEDKLSTLFKAFSQVDSSTTRKYGGTGLGLIISERLVELMHGSIKVKSKMGEGTVFSFSIKCTEAVNPEQTFESGISGFDDKKVLVIDDNHTNLKILKIQLEQWKLKPVLASSGREALEIINREKDFDLVISDMQMPEMDGVQVCTRIKELNNAIPILLLSSIGDETKKKYGHLFTSILTKPIKQQLLYKKIQIAFNQDISVTADKETYKSDKLSPDFARLYPVKILVAEDNMINQKLILRILSLLGYIPALVENGKDVIRALNQDYFDLVLMDVQMPEMDGIEATRVIRQSFEKQPVIVAMTANAMSEDKEDCLAAGMDDYLSKPINLGELKNLLEKYA</sequence>
<dbReference type="SMART" id="SM00448">
    <property type="entry name" value="REC"/>
    <property type="match status" value="2"/>
</dbReference>
<evidence type="ECO:0000256" key="1">
    <source>
        <dbReference type="ARBA" id="ARBA00000085"/>
    </source>
</evidence>
<evidence type="ECO:0000256" key="4">
    <source>
        <dbReference type="ARBA" id="ARBA00022553"/>
    </source>
</evidence>
<dbReference type="NCBIfam" id="TIGR00229">
    <property type="entry name" value="sensory_box"/>
    <property type="match status" value="2"/>
</dbReference>
<dbReference type="SMART" id="SM00387">
    <property type="entry name" value="HATPase_c"/>
    <property type="match status" value="1"/>
</dbReference>
<proteinExistence type="predicted"/>
<dbReference type="Pfam" id="PF13426">
    <property type="entry name" value="PAS_9"/>
    <property type="match status" value="1"/>
</dbReference>
<dbReference type="Gene3D" id="3.40.50.2300">
    <property type="match status" value="2"/>
</dbReference>
<dbReference type="SMART" id="SM00091">
    <property type="entry name" value="PAS"/>
    <property type="match status" value="2"/>
</dbReference>
<dbReference type="InterPro" id="IPR035965">
    <property type="entry name" value="PAS-like_dom_sf"/>
</dbReference>
<evidence type="ECO:0000256" key="6">
    <source>
        <dbReference type="ARBA" id="ARBA00022692"/>
    </source>
</evidence>
<dbReference type="InterPro" id="IPR000700">
    <property type="entry name" value="PAS-assoc_C"/>
</dbReference>
<evidence type="ECO:0000256" key="5">
    <source>
        <dbReference type="ARBA" id="ARBA00022679"/>
    </source>
</evidence>
<dbReference type="AlphaFoldDB" id="A0A367GL64"/>
<dbReference type="InterPro" id="IPR003594">
    <property type="entry name" value="HATPase_dom"/>
</dbReference>
<dbReference type="InterPro" id="IPR004358">
    <property type="entry name" value="Sig_transdc_His_kin-like_C"/>
</dbReference>
<dbReference type="SUPFAM" id="SSF52172">
    <property type="entry name" value="CheY-like"/>
    <property type="match status" value="2"/>
</dbReference>
<keyword evidence="20" id="KW-1185">Reference proteome</keyword>
<dbReference type="InterPro" id="IPR001789">
    <property type="entry name" value="Sig_transdc_resp-reg_receiver"/>
</dbReference>
<dbReference type="CDD" id="cd00130">
    <property type="entry name" value="PAS"/>
    <property type="match status" value="2"/>
</dbReference>
<evidence type="ECO:0000259" key="15">
    <source>
        <dbReference type="PROSITE" id="PS50109"/>
    </source>
</evidence>
<dbReference type="EC" id="2.7.13.3" evidence="3"/>
<evidence type="ECO:0000313" key="20">
    <source>
        <dbReference type="Proteomes" id="UP000253209"/>
    </source>
</evidence>
<dbReference type="EMBL" id="QGDC01000008">
    <property type="protein sequence ID" value="RCH54070.1"/>
    <property type="molecule type" value="Genomic_DNA"/>
</dbReference>
<keyword evidence="8" id="KW-0418">Kinase</keyword>
<dbReference type="PRINTS" id="PR00344">
    <property type="entry name" value="BCTRLSENSOR"/>
</dbReference>
<dbReference type="PROSITE" id="PS50110">
    <property type="entry name" value="RESPONSE_REGULATORY"/>
    <property type="match status" value="2"/>
</dbReference>
<protein>
    <recommendedName>
        <fullName evidence="3">histidine kinase</fullName>
        <ecNumber evidence="3">2.7.13.3</ecNumber>
    </recommendedName>
</protein>
<organism evidence="19 20">
    <name type="scientific">Mucilaginibacter hurinus</name>
    <dbReference type="NCBI Taxonomy" id="2201324"/>
    <lineage>
        <taxon>Bacteria</taxon>
        <taxon>Pseudomonadati</taxon>
        <taxon>Bacteroidota</taxon>
        <taxon>Sphingobacteriia</taxon>
        <taxon>Sphingobacteriales</taxon>
        <taxon>Sphingobacteriaceae</taxon>
        <taxon>Mucilaginibacter</taxon>
    </lineage>
</organism>
<keyword evidence="7" id="KW-0547">Nucleotide-binding</keyword>
<evidence type="ECO:0000256" key="7">
    <source>
        <dbReference type="ARBA" id="ARBA00022741"/>
    </source>
</evidence>
<feature type="modified residue" description="4-aspartylphosphate" evidence="13">
    <location>
        <position position="609"/>
    </location>
</feature>
<dbReference type="Gene3D" id="1.10.287.130">
    <property type="match status" value="1"/>
</dbReference>
<keyword evidence="6" id="KW-0812">Transmembrane</keyword>
<dbReference type="InterPro" id="IPR013656">
    <property type="entry name" value="PAS_4"/>
</dbReference>
<name>A0A367GL64_9SPHI</name>
<evidence type="ECO:0000256" key="3">
    <source>
        <dbReference type="ARBA" id="ARBA00012438"/>
    </source>
</evidence>
<dbReference type="InterPro" id="IPR011006">
    <property type="entry name" value="CheY-like_superfamily"/>
</dbReference>
<evidence type="ECO:0000256" key="2">
    <source>
        <dbReference type="ARBA" id="ARBA00004370"/>
    </source>
</evidence>
<dbReference type="InterPro" id="IPR000014">
    <property type="entry name" value="PAS"/>
</dbReference>
<evidence type="ECO:0000256" key="9">
    <source>
        <dbReference type="ARBA" id="ARBA00022840"/>
    </source>
</evidence>
<feature type="domain" description="Histidine kinase" evidence="15">
    <location>
        <begin position="319"/>
        <end position="540"/>
    </location>
</feature>
<comment type="catalytic activity">
    <reaction evidence="1">
        <text>ATP + protein L-histidine = ADP + protein N-phospho-L-histidine.</text>
        <dbReference type="EC" id="2.7.13.3"/>
    </reaction>
</comment>
<accession>A0A367GL64</accession>
<comment type="subcellular location">
    <subcellularLocation>
        <location evidence="2">Membrane</location>
    </subcellularLocation>
</comment>
<dbReference type="Gene3D" id="3.30.565.10">
    <property type="entry name" value="Histidine kinase-like ATPase, C-terminal domain"/>
    <property type="match status" value="1"/>
</dbReference>
<evidence type="ECO:0000256" key="14">
    <source>
        <dbReference type="SAM" id="Coils"/>
    </source>
</evidence>